<evidence type="ECO:0000259" key="8">
    <source>
        <dbReference type="PROSITE" id="PS51278"/>
    </source>
</evidence>
<evidence type="ECO:0000256" key="3">
    <source>
        <dbReference type="ARBA" id="ARBA00022840"/>
    </source>
</evidence>
<dbReference type="GO" id="GO:0005524">
    <property type="term" value="F:ATP binding"/>
    <property type="evidence" value="ECO:0007669"/>
    <property type="project" value="UniProtKB-KW"/>
</dbReference>
<dbReference type="AlphaFoldDB" id="A0A1E3P1Y3"/>
<dbReference type="SUPFAM" id="SSF52402">
    <property type="entry name" value="Adenine nucleotide alpha hydrolases-like"/>
    <property type="match status" value="1"/>
</dbReference>
<dbReference type="InterPro" id="IPR017932">
    <property type="entry name" value="GATase_2_dom"/>
</dbReference>
<sequence>MCGILFHYNQNQALENGVLEFQETQVLDIIKNGLGSKIPNSSQIFNSLVPKICSRGPNYSSLLVENNNMLFFSSVLSLRSPFTKQPLESSRYIIQFNGELYNNDIDGNDTQYIMNLLDQKSVIDTIHTLDGEFAFTIYDKKEQNICFGRDPVGKRSLAYYLKNEELYISSVQPGFEERSDFIDCDNGSIYQYSFKNKHLEIVEHAVTYNINSNTDKDFKNIEDRLNKLNNVLIQSIKQRIHNIDPFHIESETDPLYAILFSGGLDCTVIAGLAASISKPETSIDLFNVGFDNPRTGMKASEAPDRKLAIESWLNLSKQFPSINFNLIEIDIPYEEYLETRPKVIELMYPKNTEMDLSIAIAFYFASRGKGNRLSLHDVPLEQISYSSAKTVEHYQSKAKVLLSGLGADELYGGYHKFANKDNESLAEELTRQINNIHERNLQRDDKVISDNGVEVRYPFLSHDVIQFSTQEIEINYKISKLILRKLASQIGLEFVSEEPKRAIQFGAKSAKMTANGNKKGTDELK</sequence>
<dbReference type="RefSeq" id="XP_019038706.1">
    <property type="nucleotide sequence ID" value="XM_019181947.1"/>
</dbReference>
<keyword evidence="10" id="KW-1185">Reference proteome</keyword>
<dbReference type="InterPro" id="IPR051857">
    <property type="entry name" value="Asn_synthetase_domain"/>
</dbReference>
<protein>
    <recommendedName>
        <fullName evidence="8">Glutamine amidotransferase type-2 domain-containing protein</fullName>
    </recommendedName>
</protein>
<dbReference type="Gene3D" id="3.60.20.10">
    <property type="entry name" value="Glutamine Phosphoribosylpyrophosphate, subunit 1, domain 1"/>
    <property type="match status" value="1"/>
</dbReference>
<dbReference type="PANTHER" id="PTHR45937:SF1">
    <property type="entry name" value="ASPARAGINE SYNTHETASE DOMAIN-CONTAINING PROTEIN 1"/>
    <property type="match status" value="1"/>
</dbReference>
<dbReference type="CDD" id="cd01991">
    <property type="entry name" value="Asn_synthase_B_C"/>
    <property type="match status" value="1"/>
</dbReference>
<proteinExistence type="predicted"/>
<dbReference type="GeneID" id="30199193"/>
<accession>A0A1E3P1Y3</accession>
<feature type="binding site" evidence="7">
    <location>
        <position position="288"/>
    </location>
    <ligand>
        <name>ATP</name>
        <dbReference type="ChEBI" id="CHEBI:30616"/>
    </ligand>
</feature>
<dbReference type="Proteomes" id="UP000094112">
    <property type="component" value="Unassembled WGS sequence"/>
</dbReference>
<keyword evidence="1" id="KW-0028">Amino-acid biosynthesis</keyword>
<keyword evidence="5" id="KW-0315">Glutamine amidotransferase</keyword>
<evidence type="ECO:0000256" key="1">
    <source>
        <dbReference type="ARBA" id="ARBA00022605"/>
    </source>
</evidence>
<feature type="domain" description="Glutamine amidotransferase type-2" evidence="8">
    <location>
        <begin position="2"/>
        <end position="195"/>
    </location>
</feature>
<gene>
    <name evidence="9" type="ORF">WICANDRAFT_32368</name>
</gene>
<dbReference type="InterPro" id="IPR014729">
    <property type="entry name" value="Rossmann-like_a/b/a_fold"/>
</dbReference>
<dbReference type="InterPro" id="IPR006426">
    <property type="entry name" value="Asn_synth_AEB"/>
</dbReference>
<keyword evidence="2 6" id="KW-0547">Nucleotide-binding</keyword>
<feature type="binding site" evidence="7">
    <location>
        <begin position="403"/>
        <end position="404"/>
    </location>
    <ligand>
        <name>ATP</name>
        <dbReference type="ChEBI" id="CHEBI:30616"/>
    </ligand>
</feature>
<name>A0A1E3P1Y3_WICAA</name>
<dbReference type="InterPro" id="IPR029055">
    <property type="entry name" value="Ntn_hydrolases_N"/>
</dbReference>
<dbReference type="PANTHER" id="PTHR45937">
    <property type="entry name" value="ASPARAGINE SYNTHETASE DOMAIN-CONTAINING PROTEIN 1"/>
    <property type="match status" value="1"/>
</dbReference>
<evidence type="ECO:0000256" key="7">
    <source>
        <dbReference type="PIRSR" id="PIRSR001589-2"/>
    </source>
</evidence>
<evidence type="ECO:0000313" key="10">
    <source>
        <dbReference type="Proteomes" id="UP000094112"/>
    </source>
</evidence>
<feature type="binding site" evidence="7">
    <location>
        <position position="259"/>
    </location>
    <ligand>
        <name>ATP</name>
        <dbReference type="ChEBI" id="CHEBI:30616"/>
    </ligand>
</feature>
<dbReference type="Pfam" id="PF13537">
    <property type="entry name" value="GATase_7"/>
    <property type="match status" value="1"/>
</dbReference>
<evidence type="ECO:0000256" key="6">
    <source>
        <dbReference type="PIRNR" id="PIRNR001589"/>
    </source>
</evidence>
<evidence type="ECO:0000313" key="9">
    <source>
        <dbReference type="EMBL" id="ODQ59499.1"/>
    </source>
</evidence>
<feature type="binding site" evidence="7">
    <location>
        <position position="109"/>
    </location>
    <ligand>
        <name>L-glutamine</name>
        <dbReference type="ChEBI" id="CHEBI:58359"/>
    </ligand>
</feature>
<dbReference type="PROSITE" id="PS51278">
    <property type="entry name" value="GATASE_TYPE_2"/>
    <property type="match status" value="1"/>
</dbReference>
<dbReference type="PIRSF" id="PIRSF001589">
    <property type="entry name" value="Asn_synthetase_glu-h"/>
    <property type="match status" value="1"/>
</dbReference>
<dbReference type="STRING" id="683960.A0A1E3P1Y3"/>
<evidence type="ECO:0000256" key="5">
    <source>
        <dbReference type="ARBA" id="ARBA00022962"/>
    </source>
</evidence>
<dbReference type="EMBL" id="KV454211">
    <property type="protein sequence ID" value="ODQ59499.1"/>
    <property type="molecule type" value="Genomic_DNA"/>
</dbReference>
<dbReference type="GO" id="GO:0004066">
    <property type="term" value="F:asparagine synthase (glutamine-hydrolyzing) activity"/>
    <property type="evidence" value="ECO:0007669"/>
    <property type="project" value="InterPro"/>
</dbReference>
<evidence type="ECO:0000256" key="2">
    <source>
        <dbReference type="ARBA" id="ARBA00022741"/>
    </source>
</evidence>
<dbReference type="OrthoDB" id="10252281at2759"/>
<organism evidence="9 10">
    <name type="scientific">Wickerhamomyces anomalus (strain ATCC 58044 / CBS 1984 / NCYC 433 / NRRL Y-366-8)</name>
    <name type="common">Yeast</name>
    <name type="synonym">Hansenula anomala</name>
    <dbReference type="NCBI Taxonomy" id="683960"/>
    <lineage>
        <taxon>Eukaryota</taxon>
        <taxon>Fungi</taxon>
        <taxon>Dikarya</taxon>
        <taxon>Ascomycota</taxon>
        <taxon>Saccharomycotina</taxon>
        <taxon>Saccharomycetes</taxon>
        <taxon>Phaffomycetales</taxon>
        <taxon>Wickerhamomycetaceae</taxon>
        <taxon>Wickerhamomyces</taxon>
    </lineage>
</organism>
<reference evidence="9 10" key="1">
    <citation type="journal article" date="2016" name="Proc. Natl. Acad. Sci. U.S.A.">
        <title>Comparative genomics of biotechnologically important yeasts.</title>
        <authorList>
            <person name="Riley R."/>
            <person name="Haridas S."/>
            <person name="Wolfe K.H."/>
            <person name="Lopes M.R."/>
            <person name="Hittinger C.T."/>
            <person name="Goeker M."/>
            <person name="Salamov A.A."/>
            <person name="Wisecaver J.H."/>
            <person name="Long T.M."/>
            <person name="Calvey C.H."/>
            <person name="Aerts A.L."/>
            <person name="Barry K.W."/>
            <person name="Choi C."/>
            <person name="Clum A."/>
            <person name="Coughlan A.Y."/>
            <person name="Deshpande S."/>
            <person name="Douglass A.P."/>
            <person name="Hanson S.J."/>
            <person name="Klenk H.-P."/>
            <person name="LaButti K.M."/>
            <person name="Lapidus A."/>
            <person name="Lindquist E.A."/>
            <person name="Lipzen A.M."/>
            <person name="Meier-Kolthoff J.P."/>
            <person name="Ohm R.A."/>
            <person name="Otillar R.P."/>
            <person name="Pangilinan J.L."/>
            <person name="Peng Y."/>
            <person name="Rokas A."/>
            <person name="Rosa C.A."/>
            <person name="Scheuner C."/>
            <person name="Sibirny A.A."/>
            <person name="Slot J.C."/>
            <person name="Stielow J.B."/>
            <person name="Sun H."/>
            <person name="Kurtzman C.P."/>
            <person name="Blackwell M."/>
            <person name="Grigoriev I.V."/>
            <person name="Jeffries T.W."/>
        </authorList>
    </citation>
    <scope>NUCLEOTIDE SEQUENCE [LARGE SCALE GENOMIC DNA]</scope>
    <source>
        <strain evidence="10">ATCC 58044 / CBS 1984 / NCYC 433 / NRRL Y-366-8</strain>
    </source>
</reference>
<dbReference type="Pfam" id="PF00733">
    <property type="entry name" value="Asn_synthase"/>
    <property type="match status" value="1"/>
</dbReference>
<evidence type="ECO:0000256" key="4">
    <source>
        <dbReference type="ARBA" id="ARBA00022888"/>
    </source>
</evidence>
<dbReference type="InterPro" id="IPR001962">
    <property type="entry name" value="Asn_synthase"/>
</dbReference>
<keyword evidence="4" id="KW-0061">Asparagine biosynthesis</keyword>
<dbReference type="GO" id="GO:0006529">
    <property type="term" value="P:asparagine biosynthetic process"/>
    <property type="evidence" value="ECO:0007669"/>
    <property type="project" value="UniProtKB-KW"/>
</dbReference>
<dbReference type="Gene3D" id="3.40.50.620">
    <property type="entry name" value="HUPs"/>
    <property type="match status" value="1"/>
</dbReference>
<keyword evidence="3 6" id="KW-0067">ATP-binding</keyword>
<dbReference type="SUPFAM" id="SSF56235">
    <property type="entry name" value="N-terminal nucleophile aminohydrolases (Ntn hydrolases)"/>
    <property type="match status" value="1"/>
</dbReference>